<accession>A0A0F9B084</accession>
<evidence type="ECO:0000256" key="2">
    <source>
        <dbReference type="ARBA" id="ARBA00022603"/>
    </source>
</evidence>
<dbReference type="InterPro" id="IPR018117">
    <property type="entry name" value="C5_DNA_meth_AS"/>
</dbReference>
<dbReference type="InterPro" id="IPR001525">
    <property type="entry name" value="C5_MeTfrase"/>
</dbReference>
<proteinExistence type="predicted"/>
<evidence type="ECO:0000256" key="1">
    <source>
        <dbReference type="ARBA" id="ARBA00011975"/>
    </source>
</evidence>
<keyword evidence="3" id="KW-0808">Transferase</keyword>
<dbReference type="SUPFAM" id="SSF53335">
    <property type="entry name" value="S-adenosyl-L-methionine-dependent methyltransferases"/>
    <property type="match status" value="1"/>
</dbReference>
<comment type="caution">
    <text evidence="5">The sequence shown here is derived from an EMBL/GenBank/DDBJ whole genome shotgun (WGS) entry which is preliminary data.</text>
</comment>
<dbReference type="InterPro" id="IPR050390">
    <property type="entry name" value="C5-Methyltransferase"/>
</dbReference>
<reference evidence="5" key="1">
    <citation type="journal article" date="2015" name="Nature">
        <title>Complex archaea that bridge the gap between prokaryotes and eukaryotes.</title>
        <authorList>
            <person name="Spang A."/>
            <person name="Saw J.H."/>
            <person name="Jorgensen S.L."/>
            <person name="Zaremba-Niedzwiedzka K."/>
            <person name="Martijn J."/>
            <person name="Lind A.E."/>
            <person name="van Eijk R."/>
            <person name="Schleper C."/>
            <person name="Guy L."/>
            <person name="Ettema T.J."/>
        </authorList>
    </citation>
    <scope>NUCLEOTIDE SEQUENCE</scope>
</reference>
<dbReference type="GO" id="GO:0032259">
    <property type="term" value="P:methylation"/>
    <property type="evidence" value="ECO:0007669"/>
    <property type="project" value="UniProtKB-KW"/>
</dbReference>
<evidence type="ECO:0000313" key="5">
    <source>
        <dbReference type="EMBL" id="KKK78006.1"/>
    </source>
</evidence>
<evidence type="ECO:0000256" key="3">
    <source>
        <dbReference type="ARBA" id="ARBA00022679"/>
    </source>
</evidence>
<dbReference type="AlphaFoldDB" id="A0A0F9B084"/>
<dbReference type="EC" id="2.1.1.37" evidence="1"/>
<dbReference type="Gene3D" id="3.40.50.150">
    <property type="entry name" value="Vaccinia Virus protein VP39"/>
    <property type="match status" value="1"/>
</dbReference>
<evidence type="ECO:0000256" key="4">
    <source>
        <dbReference type="ARBA" id="ARBA00022691"/>
    </source>
</evidence>
<feature type="non-terminal residue" evidence="5">
    <location>
        <position position="127"/>
    </location>
</feature>
<name>A0A0F9B084_9ZZZZ</name>
<gene>
    <name evidence="5" type="ORF">LCGC14_2847910</name>
</gene>
<dbReference type="InterPro" id="IPR029063">
    <property type="entry name" value="SAM-dependent_MTases_sf"/>
</dbReference>
<dbReference type="Pfam" id="PF00145">
    <property type="entry name" value="DNA_methylase"/>
    <property type="match status" value="1"/>
</dbReference>
<dbReference type="PANTHER" id="PTHR10629">
    <property type="entry name" value="CYTOSINE-SPECIFIC METHYLTRANSFERASE"/>
    <property type="match status" value="1"/>
</dbReference>
<dbReference type="GO" id="GO:0003886">
    <property type="term" value="F:DNA (cytosine-5-)-methyltransferase activity"/>
    <property type="evidence" value="ECO:0007669"/>
    <property type="project" value="UniProtKB-EC"/>
</dbReference>
<keyword evidence="2" id="KW-0489">Methyltransferase</keyword>
<protein>
    <recommendedName>
        <fullName evidence="1">DNA (cytosine-5-)-methyltransferase</fullName>
        <ecNumber evidence="1">2.1.1.37</ecNumber>
    </recommendedName>
</protein>
<dbReference type="PROSITE" id="PS51679">
    <property type="entry name" value="SAM_MT_C5"/>
    <property type="match status" value="1"/>
</dbReference>
<keyword evidence="4" id="KW-0949">S-adenosyl-L-methionine</keyword>
<organism evidence="5">
    <name type="scientific">marine sediment metagenome</name>
    <dbReference type="NCBI Taxonomy" id="412755"/>
    <lineage>
        <taxon>unclassified sequences</taxon>
        <taxon>metagenomes</taxon>
        <taxon>ecological metagenomes</taxon>
    </lineage>
</organism>
<sequence length="127" mass="14118">MCDTFRANFPGVECWTKDIFGLTGKTILDAIGIERGDLDMLDGSPPCQGFSLAGKRRVMDGRNDLSMEFARLIEETMPKVFLMENVPDAPEPGVAGYLVHSVMFSDREVGGVTRRRRRFSFSSHGPT</sequence>
<dbReference type="PROSITE" id="PS00094">
    <property type="entry name" value="C5_MTASE_1"/>
    <property type="match status" value="1"/>
</dbReference>
<dbReference type="EMBL" id="LAZR01054689">
    <property type="protein sequence ID" value="KKK78006.1"/>
    <property type="molecule type" value="Genomic_DNA"/>
</dbReference>
<dbReference type="PANTHER" id="PTHR10629:SF52">
    <property type="entry name" value="DNA (CYTOSINE-5)-METHYLTRANSFERASE 1"/>
    <property type="match status" value="1"/>
</dbReference>